<keyword evidence="3" id="KW-1185">Reference proteome</keyword>
<protein>
    <submittedName>
        <fullName evidence="2">Uncharacterized protein</fullName>
    </submittedName>
</protein>
<feature type="transmembrane region" description="Helical" evidence="1">
    <location>
        <begin position="40"/>
        <end position="61"/>
    </location>
</feature>
<evidence type="ECO:0000256" key="1">
    <source>
        <dbReference type="SAM" id="Phobius"/>
    </source>
</evidence>
<keyword evidence="1" id="KW-0472">Membrane</keyword>
<feature type="transmembrane region" description="Helical" evidence="1">
    <location>
        <begin position="81"/>
        <end position="103"/>
    </location>
</feature>
<organism evidence="2 3">
    <name type="scientific">Marasmiellus scandens</name>
    <dbReference type="NCBI Taxonomy" id="2682957"/>
    <lineage>
        <taxon>Eukaryota</taxon>
        <taxon>Fungi</taxon>
        <taxon>Dikarya</taxon>
        <taxon>Basidiomycota</taxon>
        <taxon>Agaricomycotina</taxon>
        <taxon>Agaricomycetes</taxon>
        <taxon>Agaricomycetidae</taxon>
        <taxon>Agaricales</taxon>
        <taxon>Marasmiineae</taxon>
        <taxon>Omphalotaceae</taxon>
        <taxon>Marasmiellus</taxon>
    </lineage>
</organism>
<keyword evidence="1" id="KW-1133">Transmembrane helix</keyword>
<proteinExistence type="predicted"/>
<feature type="transmembrane region" description="Helical" evidence="1">
    <location>
        <begin position="123"/>
        <end position="143"/>
    </location>
</feature>
<reference evidence="2 3" key="1">
    <citation type="submission" date="2024-01" db="EMBL/GenBank/DDBJ databases">
        <title>A draft genome for the cacao thread blight pathogen Marasmiellus scandens.</title>
        <authorList>
            <person name="Baruah I.K."/>
            <person name="Leung J."/>
            <person name="Bukari Y."/>
            <person name="Amoako-Attah I."/>
            <person name="Meinhardt L.W."/>
            <person name="Bailey B.A."/>
            <person name="Cohen S.P."/>
        </authorList>
    </citation>
    <scope>NUCLEOTIDE SEQUENCE [LARGE SCALE GENOMIC DNA]</scope>
    <source>
        <strain evidence="2 3">GH-19</strain>
    </source>
</reference>
<name>A0ABR1IS74_9AGAR</name>
<keyword evidence="1" id="KW-0812">Transmembrane</keyword>
<dbReference type="Proteomes" id="UP001498398">
    <property type="component" value="Unassembled WGS sequence"/>
</dbReference>
<comment type="caution">
    <text evidence="2">The sequence shown here is derived from an EMBL/GenBank/DDBJ whole genome shotgun (WGS) entry which is preliminary data.</text>
</comment>
<feature type="transmembrane region" description="Helical" evidence="1">
    <location>
        <begin position="13"/>
        <end position="33"/>
    </location>
</feature>
<sequence>MDFYSTPVNAASFVIYTIMAWFADGLVLYRFFIIYDRNRYAVVLPALIWLGGIASGIGLIISTVNSGNSFWAETSIKLGIAFWAISLGLNIILTGLIAARLLVARYRVKTLMGARYGSNYISLVSMLVESAALYSAWALAFLITFARGSAVQNLLLPALGQVQGIAPLLILMRVLEGRAWNTTDPNPHPDQAHKSNFSARSRIKRYSGEMVLPGLQTMGTARSLIVLKDTQIETMYK</sequence>
<accession>A0ABR1IS74</accession>
<dbReference type="EMBL" id="JBANRG010000081">
    <property type="protein sequence ID" value="KAK7438074.1"/>
    <property type="molecule type" value="Genomic_DNA"/>
</dbReference>
<evidence type="ECO:0000313" key="3">
    <source>
        <dbReference type="Proteomes" id="UP001498398"/>
    </source>
</evidence>
<evidence type="ECO:0000313" key="2">
    <source>
        <dbReference type="EMBL" id="KAK7438074.1"/>
    </source>
</evidence>
<gene>
    <name evidence="2" type="ORF">VKT23_018241</name>
</gene>